<dbReference type="Proteomes" id="UP001164746">
    <property type="component" value="Chromosome 8"/>
</dbReference>
<organism evidence="1 2">
    <name type="scientific">Mya arenaria</name>
    <name type="common">Soft-shell clam</name>
    <dbReference type="NCBI Taxonomy" id="6604"/>
    <lineage>
        <taxon>Eukaryota</taxon>
        <taxon>Metazoa</taxon>
        <taxon>Spiralia</taxon>
        <taxon>Lophotrochozoa</taxon>
        <taxon>Mollusca</taxon>
        <taxon>Bivalvia</taxon>
        <taxon>Autobranchia</taxon>
        <taxon>Heteroconchia</taxon>
        <taxon>Euheterodonta</taxon>
        <taxon>Imparidentia</taxon>
        <taxon>Neoheterodontei</taxon>
        <taxon>Myida</taxon>
        <taxon>Myoidea</taxon>
        <taxon>Myidae</taxon>
        <taxon>Mya</taxon>
    </lineage>
</organism>
<name>A0ABY7ETL3_MYAAR</name>
<evidence type="ECO:0000313" key="2">
    <source>
        <dbReference type="Proteomes" id="UP001164746"/>
    </source>
</evidence>
<reference evidence="1" key="1">
    <citation type="submission" date="2022-11" db="EMBL/GenBank/DDBJ databases">
        <title>Centuries of genome instability and evolution in soft-shell clam transmissible cancer (bioRxiv).</title>
        <authorList>
            <person name="Hart S.F.M."/>
            <person name="Yonemitsu M.A."/>
            <person name="Giersch R.M."/>
            <person name="Beal B.F."/>
            <person name="Arriagada G."/>
            <person name="Davis B.W."/>
            <person name="Ostrander E.A."/>
            <person name="Goff S.P."/>
            <person name="Metzger M.J."/>
        </authorList>
    </citation>
    <scope>NUCLEOTIDE SEQUENCE</scope>
    <source>
        <strain evidence="1">MELC-2E11</strain>
        <tissue evidence="1">Siphon/mantle</tissue>
    </source>
</reference>
<dbReference type="EMBL" id="CP111019">
    <property type="protein sequence ID" value="WAR12252.1"/>
    <property type="molecule type" value="Genomic_DNA"/>
</dbReference>
<accession>A0ABY7ETL3</accession>
<evidence type="ECO:0008006" key="3">
    <source>
        <dbReference type="Google" id="ProtNLM"/>
    </source>
</evidence>
<gene>
    <name evidence="1" type="ORF">MAR_026432</name>
</gene>
<sequence length="205" mass="22653">MTPQEKGAGSECNPSEDTCTQFSRCVFKLGENRYTCTCEDDFTVEGTACKSNAMFLLPPPLPAVGEYLANPDFNSHWTEIAAGFRPDKDIQEGSCDPVSSPAVYIYDDTHINVSVSTYKQLEIAPVKKTDSFYEVSHGLGEYPGLVIMRALLETNGRTFRADGVGSSMNVFYRVDRFNNAYLVYGFNDENFRVWVDASPSGGSAK</sequence>
<proteinExistence type="predicted"/>
<keyword evidence="2" id="KW-1185">Reference proteome</keyword>
<evidence type="ECO:0000313" key="1">
    <source>
        <dbReference type="EMBL" id="WAR12252.1"/>
    </source>
</evidence>
<protein>
    <recommendedName>
        <fullName evidence="3">EGF-like domain-containing protein</fullName>
    </recommendedName>
</protein>